<feature type="transmembrane region" description="Helical" evidence="2">
    <location>
        <begin position="46"/>
        <end position="67"/>
    </location>
</feature>
<organism evidence="4 5">
    <name type="scientific">Pterulicium gracile</name>
    <dbReference type="NCBI Taxonomy" id="1884261"/>
    <lineage>
        <taxon>Eukaryota</taxon>
        <taxon>Fungi</taxon>
        <taxon>Dikarya</taxon>
        <taxon>Basidiomycota</taxon>
        <taxon>Agaricomycotina</taxon>
        <taxon>Agaricomycetes</taxon>
        <taxon>Agaricomycetidae</taxon>
        <taxon>Agaricales</taxon>
        <taxon>Pleurotineae</taxon>
        <taxon>Pterulaceae</taxon>
        <taxon>Pterulicium</taxon>
    </lineage>
</organism>
<reference evidence="4 5" key="1">
    <citation type="journal article" date="2019" name="Nat. Ecol. Evol.">
        <title>Megaphylogeny resolves global patterns of mushroom evolution.</title>
        <authorList>
            <person name="Varga T."/>
            <person name="Krizsan K."/>
            <person name="Foldi C."/>
            <person name="Dima B."/>
            <person name="Sanchez-Garcia M."/>
            <person name="Sanchez-Ramirez S."/>
            <person name="Szollosi G.J."/>
            <person name="Szarkandi J.G."/>
            <person name="Papp V."/>
            <person name="Albert L."/>
            <person name="Andreopoulos W."/>
            <person name="Angelini C."/>
            <person name="Antonin V."/>
            <person name="Barry K.W."/>
            <person name="Bougher N.L."/>
            <person name="Buchanan P."/>
            <person name="Buyck B."/>
            <person name="Bense V."/>
            <person name="Catcheside P."/>
            <person name="Chovatia M."/>
            <person name="Cooper J."/>
            <person name="Damon W."/>
            <person name="Desjardin D."/>
            <person name="Finy P."/>
            <person name="Geml J."/>
            <person name="Haridas S."/>
            <person name="Hughes K."/>
            <person name="Justo A."/>
            <person name="Karasinski D."/>
            <person name="Kautmanova I."/>
            <person name="Kiss B."/>
            <person name="Kocsube S."/>
            <person name="Kotiranta H."/>
            <person name="LaButti K.M."/>
            <person name="Lechner B.E."/>
            <person name="Liimatainen K."/>
            <person name="Lipzen A."/>
            <person name="Lukacs Z."/>
            <person name="Mihaltcheva S."/>
            <person name="Morgado L.N."/>
            <person name="Niskanen T."/>
            <person name="Noordeloos M.E."/>
            <person name="Ohm R.A."/>
            <person name="Ortiz-Santana B."/>
            <person name="Ovrebo C."/>
            <person name="Racz N."/>
            <person name="Riley R."/>
            <person name="Savchenko A."/>
            <person name="Shiryaev A."/>
            <person name="Soop K."/>
            <person name="Spirin V."/>
            <person name="Szebenyi C."/>
            <person name="Tomsovsky M."/>
            <person name="Tulloss R.E."/>
            <person name="Uehling J."/>
            <person name="Grigoriev I.V."/>
            <person name="Vagvolgyi C."/>
            <person name="Papp T."/>
            <person name="Martin F.M."/>
            <person name="Miettinen O."/>
            <person name="Hibbett D.S."/>
            <person name="Nagy L.G."/>
        </authorList>
    </citation>
    <scope>NUCLEOTIDE SEQUENCE [LARGE SCALE GENOMIC DNA]</scope>
    <source>
        <strain evidence="4 5">CBS 309.79</strain>
    </source>
</reference>
<sequence length="340" mass="37696">MPSFLDNTYGSWLVALFLANILYGIALLQVYLYFLWYPKDSWYIKLIVITLTTLETMQITLFFQLTYNYLITNFGDHTALLVLAWSNGAQLAAGYLSAFVVQMYFGYTIYQLRRSKLVSFTVWIIALSAVTSGLAQTVISSRLRTLDRLGETWPISTMQSSCTVACDVLITVALCWDLNEMKIGVKRADQTLNFLMAIIVNRGALTAVAAILNLVLFITLPGTFWFCIGLTPGSKLYMNSLLATLNARQRAQTHLDQSMSLSSFHLENADAARRSTVVTLDPRDYSANTGTSNSSMSKCEDEEAHRTPSTTLGRKTGRGLGDLVFKKSTLQSSITSGIGP</sequence>
<accession>A0A5C3Q109</accession>
<dbReference type="OrthoDB" id="3053610at2759"/>
<proteinExistence type="predicted"/>
<dbReference type="Pfam" id="PF20152">
    <property type="entry name" value="DUF6534"/>
    <property type="match status" value="1"/>
</dbReference>
<evidence type="ECO:0000259" key="3">
    <source>
        <dbReference type="Pfam" id="PF20152"/>
    </source>
</evidence>
<keyword evidence="2" id="KW-0812">Transmembrane</keyword>
<gene>
    <name evidence="4" type="ORF">BDV98DRAFT_369351</name>
</gene>
<feature type="transmembrane region" description="Helical" evidence="2">
    <location>
        <begin position="158"/>
        <end position="179"/>
    </location>
</feature>
<protein>
    <recommendedName>
        <fullName evidence="3">DUF6534 domain-containing protein</fullName>
    </recommendedName>
</protein>
<name>A0A5C3Q109_9AGAR</name>
<feature type="domain" description="DUF6534" evidence="3">
    <location>
        <begin position="163"/>
        <end position="250"/>
    </location>
</feature>
<feature type="transmembrane region" description="Helical" evidence="2">
    <location>
        <begin position="12"/>
        <end position="34"/>
    </location>
</feature>
<feature type="transmembrane region" description="Helical" evidence="2">
    <location>
        <begin position="79"/>
        <end position="105"/>
    </location>
</feature>
<dbReference type="PANTHER" id="PTHR40465">
    <property type="entry name" value="CHROMOSOME 1, WHOLE GENOME SHOTGUN SEQUENCE"/>
    <property type="match status" value="1"/>
</dbReference>
<evidence type="ECO:0000313" key="4">
    <source>
        <dbReference type="EMBL" id="TFK95785.1"/>
    </source>
</evidence>
<dbReference type="PANTHER" id="PTHR40465:SF1">
    <property type="entry name" value="DUF6534 DOMAIN-CONTAINING PROTEIN"/>
    <property type="match status" value="1"/>
</dbReference>
<evidence type="ECO:0000313" key="5">
    <source>
        <dbReference type="Proteomes" id="UP000305067"/>
    </source>
</evidence>
<dbReference type="InterPro" id="IPR045339">
    <property type="entry name" value="DUF6534"/>
</dbReference>
<dbReference type="AlphaFoldDB" id="A0A5C3Q109"/>
<feature type="transmembrane region" description="Helical" evidence="2">
    <location>
        <begin position="191"/>
        <end position="217"/>
    </location>
</feature>
<keyword evidence="5" id="KW-1185">Reference proteome</keyword>
<evidence type="ECO:0000256" key="2">
    <source>
        <dbReference type="SAM" id="Phobius"/>
    </source>
</evidence>
<dbReference type="EMBL" id="ML178874">
    <property type="protein sequence ID" value="TFK95785.1"/>
    <property type="molecule type" value="Genomic_DNA"/>
</dbReference>
<keyword evidence="2" id="KW-0472">Membrane</keyword>
<feature type="region of interest" description="Disordered" evidence="1">
    <location>
        <begin position="282"/>
        <end position="318"/>
    </location>
</feature>
<keyword evidence="2" id="KW-1133">Transmembrane helix</keyword>
<evidence type="ECO:0000256" key="1">
    <source>
        <dbReference type="SAM" id="MobiDB-lite"/>
    </source>
</evidence>
<feature type="compositionally biased region" description="Polar residues" evidence="1">
    <location>
        <begin position="286"/>
        <end position="297"/>
    </location>
</feature>
<feature type="transmembrane region" description="Helical" evidence="2">
    <location>
        <begin position="117"/>
        <end position="138"/>
    </location>
</feature>
<dbReference type="Proteomes" id="UP000305067">
    <property type="component" value="Unassembled WGS sequence"/>
</dbReference>